<dbReference type="PROSITE" id="PS50994">
    <property type="entry name" value="INTEGRASE"/>
    <property type="match status" value="1"/>
</dbReference>
<dbReference type="Gene3D" id="3.30.420.10">
    <property type="entry name" value="Ribonuclease H-like superfamily/Ribonuclease H"/>
    <property type="match status" value="1"/>
</dbReference>
<feature type="domain" description="Integrase catalytic" evidence="1">
    <location>
        <begin position="66"/>
        <end position="253"/>
    </location>
</feature>
<dbReference type="InterPro" id="IPR036397">
    <property type="entry name" value="RNaseH_sf"/>
</dbReference>
<dbReference type="GO" id="GO:0015074">
    <property type="term" value="P:DNA integration"/>
    <property type="evidence" value="ECO:0007669"/>
    <property type="project" value="InterPro"/>
</dbReference>
<dbReference type="GO" id="GO:0003676">
    <property type="term" value="F:nucleic acid binding"/>
    <property type="evidence" value="ECO:0007669"/>
    <property type="project" value="InterPro"/>
</dbReference>
<dbReference type="InterPro" id="IPR040676">
    <property type="entry name" value="DUF5641"/>
</dbReference>
<dbReference type="Pfam" id="PF00665">
    <property type="entry name" value="rve"/>
    <property type="match status" value="1"/>
</dbReference>
<gene>
    <name evidence="2" type="primary">AVEN_66043_1</name>
    <name evidence="2" type="ORF">TNCV_4638851</name>
</gene>
<dbReference type="Gene3D" id="1.10.10.1450">
    <property type="match status" value="1"/>
</dbReference>
<dbReference type="Proteomes" id="UP000887159">
    <property type="component" value="Unassembled WGS sequence"/>
</dbReference>
<evidence type="ECO:0000313" key="2">
    <source>
        <dbReference type="EMBL" id="GFY32779.1"/>
    </source>
</evidence>
<dbReference type="SUPFAM" id="SSF53098">
    <property type="entry name" value="Ribonuclease H-like"/>
    <property type="match status" value="1"/>
</dbReference>
<dbReference type="InterPro" id="IPR001584">
    <property type="entry name" value="Integrase_cat-core"/>
</dbReference>
<name>A0A8X7BJL2_TRICX</name>
<proteinExistence type="predicted"/>
<dbReference type="InterPro" id="IPR012337">
    <property type="entry name" value="RNaseH-like_sf"/>
</dbReference>
<evidence type="ECO:0000313" key="3">
    <source>
        <dbReference type="Proteomes" id="UP000887159"/>
    </source>
</evidence>
<comment type="caution">
    <text evidence="2">The sequence shown here is derived from an EMBL/GenBank/DDBJ whole genome shotgun (WGS) entry which is preliminary data.</text>
</comment>
<evidence type="ECO:0000259" key="1">
    <source>
        <dbReference type="PROSITE" id="PS50994"/>
    </source>
</evidence>
<dbReference type="EMBL" id="BMAU01021404">
    <property type="protein sequence ID" value="GFY32779.1"/>
    <property type="molecule type" value="Genomic_DNA"/>
</dbReference>
<dbReference type="Pfam" id="PF18701">
    <property type="entry name" value="DUF5641"/>
    <property type="match status" value="1"/>
</dbReference>
<protein>
    <submittedName>
        <fullName evidence="2">Integrase catalytic domain-containing protein</fullName>
    </submittedName>
</protein>
<dbReference type="AlphaFoldDB" id="A0A8X7BJL2"/>
<accession>A0A8X7BJL2</accession>
<dbReference type="PANTHER" id="PTHR47331">
    <property type="entry name" value="PHD-TYPE DOMAIN-CONTAINING PROTEIN"/>
    <property type="match status" value="1"/>
</dbReference>
<keyword evidence="3" id="KW-1185">Reference proteome</keyword>
<reference evidence="2" key="1">
    <citation type="submission" date="2020-08" db="EMBL/GenBank/DDBJ databases">
        <title>Multicomponent nature underlies the extraordinary mechanical properties of spider dragline silk.</title>
        <authorList>
            <person name="Kono N."/>
            <person name="Nakamura H."/>
            <person name="Mori M."/>
            <person name="Yoshida Y."/>
            <person name="Ohtoshi R."/>
            <person name="Malay A.D."/>
            <person name="Moran D.A.P."/>
            <person name="Tomita M."/>
            <person name="Numata K."/>
            <person name="Arakawa K."/>
        </authorList>
    </citation>
    <scope>NUCLEOTIDE SEQUENCE</scope>
</reference>
<organism evidence="2 3">
    <name type="scientific">Trichonephila clavipes</name>
    <name type="common">Golden silk orbweaver</name>
    <name type="synonym">Nephila clavipes</name>
    <dbReference type="NCBI Taxonomy" id="2585209"/>
    <lineage>
        <taxon>Eukaryota</taxon>
        <taxon>Metazoa</taxon>
        <taxon>Ecdysozoa</taxon>
        <taxon>Arthropoda</taxon>
        <taxon>Chelicerata</taxon>
        <taxon>Arachnida</taxon>
        <taxon>Araneae</taxon>
        <taxon>Araneomorphae</taxon>
        <taxon>Entelegynae</taxon>
        <taxon>Araneoidea</taxon>
        <taxon>Nephilidae</taxon>
        <taxon>Trichonephila</taxon>
    </lineage>
</organism>
<sequence>MKTIYYDLLDDCLKQTYALVKSILLFFLDAVNLQNYLLLGNMNELVIVAAKPADQLSGQLPRDRITQSPPFQVVGIDFTGAILVKDNQGTRKSYVSLFTCAVTRAVHLELVSDMSTKCFLLALRRFLARRGNCKVIYSDNARTFKAAERELTYFANILKDSEFQSFVADKGIHWKFIVERAPWWGGFYERLVKTIKDPFYVKILGRALLTFEELSTILSEVEVIVNHRPLTYVENDPGEPEPLTPAHFLELGYGDSKYPIHFIELIDATTAKESYKKRKTYRTLLLKQLWRRWKEQYLLQLKTANHFKTPSVHKNLKLNDVVLVEGNVKSKLLWELGIIKEIFIGRDDNGDKIVYPWLLIVEACRNLVEVFGEDAIYDRLRRRWHKKFQVDDFDLSGTSSLIEDEVDRILLKQNPL</sequence>